<dbReference type="Proteomes" id="UP001226434">
    <property type="component" value="Unassembled WGS sequence"/>
</dbReference>
<organism evidence="1 2">
    <name type="scientific">Pinibacter soli</name>
    <dbReference type="NCBI Taxonomy" id="3044211"/>
    <lineage>
        <taxon>Bacteria</taxon>
        <taxon>Pseudomonadati</taxon>
        <taxon>Bacteroidota</taxon>
        <taxon>Chitinophagia</taxon>
        <taxon>Chitinophagales</taxon>
        <taxon>Chitinophagaceae</taxon>
        <taxon>Pinibacter</taxon>
    </lineage>
</organism>
<comment type="caution">
    <text evidence="1">The sequence shown here is derived from an EMBL/GenBank/DDBJ whole genome shotgun (WGS) entry which is preliminary data.</text>
</comment>
<name>A0ABT6R9H1_9BACT</name>
<reference evidence="1 2" key="1">
    <citation type="submission" date="2023-05" db="EMBL/GenBank/DDBJ databases">
        <title>Genome sequence of Pinibacter sp. MAH-24.</title>
        <authorList>
            <person name="Huq M.A."/>
        </authorList>
    </citation>
    <scope>NUCLEOTIDE SEQUENCE [LARGE SCALE GENOMIC DNA]</scope>
    <source>
        <strain evidence="1 2">MAH-24</strain>
    </source>
</reference>
<evidence type="ECO:0000313" key="2">
    <source>
        <dbReference type="Proteomes" id="UP001226434"/>
    </source>
</evidence>
<gene>
    <name evidence="1" type="ORF">QJ048_05045</name>
</gene>
<sequence>MKQARELVQAFKDIVGKDVNIFPATVKSVDKESNTCVVDFEELDLGGVRLQSIEKATKGLTIYPAIGSVVLVQRLTDEDYFICMFSEIDQVVIKTDETVFEVKDGVLVKKGDDTLKDALLLIVQAVQQITVLYGNNPDYAKLQQAVTKINNILK</sequence>
<accession>A0ABT6R9H1</accession>
<protein>
    <submittedName>
        <fullName evidence="1">Uncharacterized protein</fullName>
    </submittedName>
</protein>
<keyword evidence="2" id="KW-1185">Reference proteome</keyword>
<proteinExistence type="predicted"/>
<evidence type="ECO:0000313" key="1">
    <source>
        <dbReference type="EMBL" id="MDI3319126.1"/>
    </source>
</evidence>
<dbReference type="RefSeq" id="WP_282333241.1">
    <property type="nucleotide sequence ID" value="NZ_JASBRG010000003.1"/>
</dbReference>
<dbReference type="EMBL" id="JASBRG010000003">
    <property type="protein sequence ID" value="MDI3319126.1"/>
    <property type="molecule type" value="Genomic_DNA"/>
</dbReference>